<dbReference type="AlphaFoldDB" id="A0A5B8Z2A4"/>
<dbReference type="InterPro" id="IPR025436">
    <property type="entry name" value="DUF4179"/>
</dbReference>
<gene>
    <name evidence="4" type="ORF">FSZ17_07790</name>
</gene>
<evidence type="ECO:0000256" key="1">
    <source>
        <dbReference type="SAM" id="Phobius"/>
    </source>
</evidence>
<reference evidence="5" key="1">
    <citation type="submission" date="2019-08" db="EMBL/GenBank/DDBJ databases">
        <authorList>
            <person name="Zheng X."/>
        </authorList>
    </citation>
    <scope>NUCLEOTIDE SEQUENCE [LARGE SCALE GENOMIC DNA]</scope>
    <source>
        <strain evidence="5">FJAT-25496</strain>
    </source>
</reference>
<keyword evidence="1" id="KW-0472">Membrane</keyword>
<dbReference type="STRING" id="1742359.GCA_001439625_03913"/>
<dbReference type="EMBL" id="CP042593">
    <property type="protein sequence ID" value="QED47154.1"/>
    <property type="molecule type" value="Genomic_DNA"/>
</dbReference>
<keyword evidence="1" id="KW-0812">Transmembrane</keyword>
<feature type="domain" description="DUF3298" evidence="2">
    <location>
        <begin position="193"/>
        <end position="278"/>
    </location>
</feature>
<dbReference type="Pfam" id="PF13786">
    <property type="entry name" value="DUF4179"/>
    <property type="match status" value="1"/>
</dbReference>
<dbReference type="InterPro" id="IPR037126">
    <property type="entry name" value="PdaC/RsiV-like_sf"/>
</dbReference>
<evidence type="ECO:0000313" key="4">
    <source>
        <dbReference type="EMBL" id="QED47154.1"/>
    </source>
</evidence>
<proteinExistence type="predicted"/>
<name>A0A5B8Z2A4_CYTDA</name>
<accession>A0A5B8Z2A4</accession>
<evidence type="ECO:0000259" key="2">
    <source>
        <dbReference type="Pfam" id="PF11738"/>
    </source>
</evidence>
<dbReference type="OrthoDB" id="4990at2"/>
<dbReference type="Proteomes" id="UP000321555">
    <property type="component" value="Chromosome"/>
</dbReference>
<dbReference type="InterPro" id="IPR021729">
    <property type="entry name" value="DUF3298"/>
</dbReference>
<keyword evidence="5" id="KW-1185">Reference proteome</keyword>
<dbReference type="RefSeq" id="WP_057774442.1">
    <property type="nucleotide sequence ID" value="NZ_CP042593.1"/>
</dbReference>
<dbReference type="Gene3D" id="3.30.565.40">
    <property type="entry name" value="Fervidobacterium nodosum Rt17-B1 like"/>
    <property type="match status" value="1"/>
</dbReference>
<sequence length="292" mass="32924">MDKKLEELKTEYKNIPIPDELDFVVERALKKGKKNKRGYKWMAGTAAAAILFIGGINISPAMANSLAEVPVVGSIVKVLTFTEFKVDEDKYQADIKVPAISDSENGELAQSLNEKYLTEGKELYEQFKAEMDELEKEGGGHVGVDSGYEVKTDNDQILSIGRYVVNTVGSSSTVMKYDTIDKKNDILLSLPMLFKDDSYVKIISENIQEQMREQMKESNFEKVYWVADSGIEDNLEVFELIKKDQNFYINKDGKLVISFDKYEVSPGSMGIVEFVIPTEIISDVLVSNEYIK</sequence>
<feature type="domain" description="DUF4179" evidence="3">
    <location>
        <begin position="34"/>
        <end position="96"/>
    </location>
</feature>
<feature type="transmembrane region" description="Helical" evidence="1">
    <location>
        <begin position="39"/>
        <end position="58"/>
    </location>
</feature>
<dbReference type="KEGG" id="bda:FSZ17_07790"/>
<dbReference type="Pfam" id="PF11738">
    <property type="entry name" value="DUF3298"/>
    <property type="match status" value="1"/>
</dbReference>
<evidence type="ECO:0000313" key="5">
    <source>
        <dbReference type="Proteomes" id="UP000321555"/>
    </source>
</evidence>
<evidence type="ECO:0000259" key="3">
    <source>
        <dbReference type="Pfam" id="PF13786"/>
    </source>
</evidence>
<keyword evidence="1" id="KW-1133">Transmembrane helix</keyword>
<dbReference type="Gene3D" id="3.90.640.20">
    <property type="entry name" value="Heat-shock cognate protein, ATPase"/>
    <property type="match status" value="1"/>
</dbReference>
<organism evidence="4 5">
    <name type="scientific">Cytobacillus dafuensis</name>
    <name type="common">Bacillus dafuensis</name>
    <dbReference type="NCBI Taxonomy" id="1742359"/>
    <lineage>
        <taxon>Bacteria</taxon>
        <taxon>Bacillati</taxon>
        <taxon>Bacillota</taxon>
        <taxon>Bacilli</taxon>
        <taxon>Bacillales</taxon>
        <taxon>Bacillaceae</taxon>
        <taxon>Cytobacillus</taxon>
    </lineage>
</organism>
<protein>
    <submittedName>
        <fullName evidence="4">Anti-sigma-V factor rsiV</fullName>
    </submittedName>
</protein>